<dbReference type="GO" id="GO:0008270">
    <property type="term" value="F:zinc ion binding"/>
    <property type="evidence" value="ECO:0007669"/>
    <property type="project" value="InterPro"/>
</dbReference>
<dbReference type="InterPro" id="IPR008925">
    <property type="entry name" value="aa_tRNA-synth_I_cd-bd_sf"/>
</dbReference>
<evidence type="ECO:0000256" key="8">
    <source>
        <dbReference type="ARBA" id="ARBA00022917"/>
    </source>
</evidence>
<evidence type="ECO:0000256" key="6">
    <source>
        <dbReference type="ARBA" id="ARBA00022741"/>
    </source>
</evidence>
<organism evidence="13">
    <name type="scientific">Candidatus Thiothrix putei</name>
    <dbReference type="NCBI Taxonomy" id="3080811"/>
    <lineage>
        <taxon>Bacteria</taxon>
        <taxon>Pseudomonadati</taxon>
        <taxon>Pseudomonadota</taxon>
        <taxon>Gammaproteobacteria</taxon>
        <taxon>Thiotrichales</taxon>
        <taxon>Thiotrichaceae</taxon>
        <taxon>Thiothrix</taxon>
    </lineage>
</organism>
<proteinExistence type="inferred from homology"/>
<keyword evidence="4 10" id="KW-0963">Cytoplasm</keyword>
<evidence type="ECO:0000256" key="10">
    <source>
        <dbReference type="HAMAP-Rule" id="MF_00022"/>
    </source>
</evidence>
<dbReference type="AlphaFoldDB" id="A0AA95HFI1"/>
<evidence type="ECO:0000256" key="3">
    <source>
        <dbReference type="ARBA" id="ARBA00011245"/>
    </source>
</evidence>
<evidence type="ECO:0000259" key="11">
    <source>
        <dbReference type="Pfam" id="PF00749"/>
    </source>
</evidence>
<keyword evidence="5 10" id="KW-0436">Ligase</keyword>
<feature type="domain" description="Aminoacyl-tRNA synthetase class I anticodon-binding" evidence="12">
    <location>
        <begin position="322"/>
        <end position="462"/>
    </location>
</feature>
<dbReference type="SUPFAM" id="SSF48163">
    <property type="entry name" value="An anticodon-binding domain of class I aminoacyl-tRNA synthetases"/>
    <property type="match status" value="1"/>
</dbReference>
<evidence type="ECO:0000259" key="12">
    <source>
        <dbReference type="Pfam" id="PF19269"/>
    </source>
</evidence>
<gene>
    <name evidence="10 13" type="primary">gltX</name>
    <name evidence="13" type="ORF">QJT81_10200</name>
</gene>
<dbReference type="InterPro" id="IPR000924">
    <property type="entry name" value="Glu/Gln-tRNA-synth"/>
</dbReference>
<dbReference type="Gene3D" id="1.10.10.350">
    <property type="match status" value="1"/>
</dbReference>
<feature type="short sequence motif" description="'HIGH' region" evidence="10">
    <location>
        <begin position="9"/>
        <end position="19"/>
    </location>
</feature>
<feature type="binding site" evidence="10">
    <location>
        <position position="241"/>
    </location>
    <ligand>
        <name>ATP</name>
        <dbReference type="ChEBI" id="CHEBI:30616"/>
    </ligand>
</feature>
<dbReference type="EC" id="6.1.1.17" evidence="10"/>
<dbReference type="EMBL" id="CP124756">
    <property type="protein sequence ID" value="WGZ96307.1"/>
    <property type="molecule type" value="Genomic_DNA"/>
</dbReference>
<keyword evidence="8 10" id="KW-0648">Protein biosynthesis</keyword>
<feature type="short sequence motif" description="'KMSKS' region" evidence="10">
    <location>
        <begin position="238"/>
        <end position="242"/>
    </location>
</feature>
<dbReference type="InterPro" id="IPR001412">
    <property type="entry name" value="aa-tRNA-synth_I_CS"/>
</dbReference>
<feature type="domain" description="Glutamyl/glutaminyl-tRNA synthetase class Ib catalytic" evidence="11">
    <location>
        <begin position="2"/>
        <end position="306"/>
    </location>
</feature>
<accession>A0AA95HFI1</accession>
<dbReference type="InterPro" id="IPR049940">
    <property type="entry name" value="GluQ/Sye"/>
</dbReference>
<dbReference type="InterPro" id="IPR020058">
    <property type="entry name" value="Glu/Gln-tRNA-synth_Ib_cat-dom"/>
</dbReference>
<comment type="catalytic activity">
    <reaction evidence="10">
        <text>tRNA(Glu) + L-glutamate + ATP = L-glutamyl-tRNA(Glu) + AMP + diphosphate</text>
        <dbReference type="Rhea" id="RHEA:23540"/>
        <dbReference type="Rhea" id="RHEA-COMP:9663"/>
        <dbReference type="Rhea" id="RHEA-COMP:9680"/>
        <dbReference type="ChEBI" id="CHEBI:29985"/>
        <dbReference type="ChEBI" id="CHEBI:30616"/>
        <dbReference type="ChEBI" id="CHEBI:33019"/>
        <dbReference type="ChEBI" id="CHEBI:78442"/>
        <dbReference type="ChEBI" id="CHEBI:78520"/>
        <dbReference type="ChEBI" id="CHEBI:456215"/>
        <dbReference type="EC" id="6.1.1.17"/>
    </reaction>
</comment>
<reference evidence="13" key="2">
    <citation type="submission" date="2023-04" db="EMBL/GenBank/DDBJ databases">
        <authorList>
            <person name="Beletskiy A.V."/>
            <person name="Mardanov A.V."/>
            <person name="Ravin N.V."/>
        </authorList>
    </citation>
    <scope>NUCLEOTIDE SEQUENCE</scope>
    <source>
        <strain evidence="13">GKL-02</strain>
    </source>
</reference>
<sequence length="470" mass="52933">MNVRTRFAPSPTGYLHIGGARTALFSWLYARKMGGTFILRIEDTDRERSTQASVDAILEGMAWLNLGHDEGPFYQTQRFDRYAEVIQQLLESGHAYRCYCSKEELEQMREAQMARKETPRYNGLWRDRQDETPPAGIEPVIRFRNPQTGVVEINDVVRGKITISNAEMDDLIIARSDGTPTYNLTVVVDDIDMQVTHVIRGDDHISNTPRQINIMRALGFEPPKFAHLPMILGSDGQRLSKRHGAVSVMQYRDDGFLPQALLNYLVRLGWSNGDQEIFSREEMIELFSLEAINRAPSAFNADKLLWLNQHYIKTLPVAELEAQLQWHLQAQNLDVSQGPALADVINAQRERAKTLVEMVAISRYFYEEFAEFDAAAVQKQFKADTADNLQVVHDELVALTAWQGEAIHAAIQAACETLGLKLGKVGPPLRVAVTGSASSPSLEITLELIGRERTLQRIQRAIGFIRTLAA</sequence>
<evidence type="ECO:0000313" key="13">
    <source>
        <dbReference type="EMBL" id="WGZ96307.1"/>
    </source>
</evidence>
<dbReference type="InterPro" id="IPR033910">
    <property type="entry name" value="GluRS_core"/>
</dbReference>
<dbReference type="GO" id="GO:0004818">
    <property type="term" value="F:glutamate-tRNA ligase activity"/>
    <property type="evidence" value="ECO:0007669"/>
    <property type="project" value="UniProtKB-UniRule"/>
</dbReference>
<comment type="subunit">
    <text evidence="3 10">Monomer.</text>
</comment>
<dbReference type="InterPro" id="IPR020751">
    <property type="entry name" value="aa-tRNA-synth_I_codon-bd_sub2"/>
</dbReference>
<dbReference type="Pfam" id="PF00749">
    <property type="entry name" value="tRNA-synt_1c"/>
    <property type="match status" value="1"/>
</dbReference>
<evidence type="ECO:0000256" key="1">
    <source>
        <dbReference type="ARBA" id="ARBA00004496"/>
    </source>
</evidence>
<dbReference type="GO" id="GO:0006424">
    <property type="term" value="P:glutamyl-tRNA aminoacylation"/>
    <property type="evidence" value="ECO:0007669"/>
    <property type="project" value="UniProtKB-UniRule"/>
</dbReference>
<dbReference type="Proteomes" id="UP001301326">
    <property type="component" value="Chromosome"/>
</dbReference>
<dbReference type="NCBIfam" id="TIGR00464">
    <property type="entry name" value="gltX_bact"/>
    <property type="match status" value="1"/>
</dbReference>
<comment type="subcellular location">
    <subcellularLocation>
        <location evidence="1 10">Cytoplasm</location>
    </subcellularLocation>
</comment>
<dbReference type="SUPFAM" id="SSF52374">
    <property type="entry name" value="Nucleotidylyl transferase"/>
    <property type="match status" value="1"/>
</dbReference>
<comment type="similarity">
    <text evidence="2 10">Belongs to the class-I aminoacyl-tRNA synthetase family. Glutamate--tRNA ligase type 1 subfamily.</text>
</comment>
<dbReference type="KEGG" id="tput:QJT81_10200"/>
<dbReference type="Gene3D" id="3.40.50.620">
    <property type="entry name" value="HUPs"/>
    <property type="match status" value="1"/>
</dbReference>
<dbReference type="Pfam" id="PF19269">
    <property type="entry name" value="Anticodon_2"/>
    <property type="match status" value="1"/>
</dbReference>
<dbReference type="HAMAP" id="MF_00022">
    <property type="entry name" value="Glu_tRNA_synth_type1"/>
    <property type="match status" value="1"/>
</dbReference>
<dbReference type="FunFam" id="3.40.50.620:FF:000007">
    <property type="entry name" value="Glutamate--tRNA ligase"/>
    <property type="match status" value="1"/>
</dbReference>
<evidence type="ECO:0000256" key="9">
    <source>
        <dbReference type="ARBA" id="ARBA00023146"/>
    </source>
</evidence>
<dbReference type="GO" id="GO:0005524">
    <property type="term" value="F:ATP binding"/>
    <property type="evidence" value="ECO:0007669"/>
    <property type="project" value="UniProtKB-UniRule"/>
</dbReference>
<dbReference type="InterPro" id="IPR045462">
    <property type="entry name" value="aa-tRNA-synth_I_cd-bd"/>
</dbReference>
<evidence type="ECO:0000256" key="5">
    <source>
        <dbReference type="ARBA" id="ARBA00022598"/>
    </source>
</evidence>
<evidence type="ECO:0000256" key="4">
    <source>
        <dbReference type="ARBA" id="ARBA00022490"/>
    </source>
</evidence>
<dbReference type="PANTHER" id="PTHR43311">
    <property type="entry name" value="GLUTAMATE--TRNA LIGASE"/>
    <property type="match status" value="1"/>
</dbReference>
<dbReference type="InterPro" id="IPR004527">
    <property type="entry name" value="Glu-tRNA-ligase_bac/mito"/>
</dbReference>
<evidence type="ECO:0000256" key="7">
    <source>
        <dbReference type="ARBA" id="ARBA00022840"/>
    </source>
</evidence>
<dbReference type="CDD" id="cd00808">
    <property type="entry name" value="GluRS_core"/>
    <property type="match status" value="1"/>
</dbReference>
<dbReference type="GO" id="GO:0000049">
    <property type="term" value="F:tRNA binding"/>
    <property type="evidence" value="ECO:0007669"/>
    <property type="project" value="InterPro"/>
</dbReference>
<keyword evidence="7 10" id="KW-0067">ATP-binding</keyword>
<evidence type="ECO:0000256" key="2">
    <source>
        <dbReference type="ARBA" id="ARBA00007894"/>
    </source>
</evidence>
<comment type="function">
    <text evidence="10">Catalyzes the attachment of glutamate to tRNA(Glu) in a two-step reaction: glutamate is first activated by ATP to form Glu-AMP and then transferred to the acceptor end of tRNA(Glu).</text>
</comment>
<dbReference type="GO" id="GO:0005829">
    <property type="term" value="C:cytosol"/>
    <property type="evidence" value="ECO:0007669"/>
    <property type="project" value="TreeGrafter"/>
</dbReference>
<dbReference type="PRINTS" id="PR00987">
    <property type="entry name" value="TRNASYNTHGLU"/>
</dbReference>
<name>A0AA95HFI1_9GAMM</name>
<dbReference type="PANTHER" id="PTHR43311:SF2">
    <property type="entry name" value="GLUTAMATE--TRNA LIGASE, MITOCHONDRIAL-RELATED"/>
    <property type="match status" value="1"/>
</dbReference>
<protein>
    <recommendedName>
        <fullName evidence="10">Glutamate--tRNA ligase</fullName>
        <ecNumber evidence="10">6.1.1.17</ecNumber>
    </recommendedName>
    <alternativeName>
        <fullName evidence="10">Glutamyl-tRNA synthetase</fullName>
        <shortName evidence="10">GluRS</shortName>
    </alternativeName>
</protein>
<keyword evidence="9 10" id="KW-0030">Aminoacyl-tRNA synthetase</keyword>
<dbReference type="InterPro" id="IPR014729">
    <property type="entry name" value="Rossmann-like_a/b/a_fold"/>
</dbReference>
<reference evidence="13" key="1">
    <citation type="journal article" date="2023" name="Int. J. Mol. Sci.">
        <title>Metagenomics Revealed a New Genus 'Candidatus Thiocaldithrix dubininis' gen. nov., sp. nov. and a New Species 'Candidatus Thiothrix putei' sp. nov. in the Family Thiotrichaceae, Some Members of Which Have Traits of Both Na+- and H+-Motive Energetics.</title>
        <authorList>
            <person name="Ravin N.V."/>
            <person name="Muntyan M.S."/>
            <person name="Smolyakov D.D."/>
            <person name="Rudenko T.S."/>
            <person name="Beletsky A.V."/>
            <person name="Mardanov A.V."/>
            <person name="Grabovich M.Y."/>
        </authorList>
    </citation>
    <scope>NUCLEOTIDE SEQUENCE</scope>
    <source>
        <strain evidence="13">GKL-02</strain>
    </source>
</reference>
<comment type="caution">
    <text evidence="10">Lacks conserved residue(s) required for the propagation of feature annotation.</text>
</comment>
<dbReference type="PROSITE" id="PS00178">
    <property type="entry name" value="AA_TRNA_LIGASE_I"/>
    <property type="match status" value="1"/>
</dbReference>
<keyword evidence="6 10" id="KW-0547">Nucleotide-binding</keyword>